<organism evidence="1 2">
    <name type="scientific">Pluteus cervinus</name>
    <dbReference type="NCBI Taxonomy" id="181527"/>
    <lineage>
        <taxon>Eukaryota</taxon>
        <taxon>Fungi</taxon>
        <taxon>Dikarya</taxon>
        <taxon>Basidiomycota</taxon>
        <taxon>Agaricomycotina</taxon>
        <taxon>Agaricomycetes</taxon>
        <taxon>Agaricomycetidae</taxon>
        <taxon>Agaricales</taxon>
        <taxon>Pluteineae</taxon>
        <taxon>Pluteaceae</taxon>
        <taxon>Pluteus</taxon>
    </lineage>
</organism>
<proteinExistence type="predicted"/>
<name>A0ACD3BD22_9AGAR</name>
<evidence type="ECO:0000313" key="1">
    <source>
        <dbReference type="EMBL" id="TFK75836.1"/>
    </source>
</evidence>
<dbReference type="Proteomes" id="UP000308600">
    <property type="component" value="Unassembled WGS sequence"/>
</dbReference>
<protein>
    <submittedName>
        <fullName evidence="1">Uncharacterized protein</fullName>
    </submittedName>
</protein>
<evidence type="ECO:0000313" key="2">
    <source>
        <dbReference type="Proteomes" id="UP000308600"/>
    </source>
</evidence>
<reference evidence="1 2" key="1">
    <citation type="journal article" date="2019" name="Nat. Ecol. Evol.">
        <title>Megaphylogeny resolves global patterns of mushroom evolution.</title>
        <authorList>
            <person name="Varga T."/>
            <person name="Krizsan K."/>
            <person name="Foldi C."/>
            <person name="Dima B."/>
            <person name="Sanchez-Garcia M."/>
            <person name="Sanchez-Ramirez S."/>
            <person name="Szollosi G.J."/>
            <person name="Szarkandi J.G."/>
            <person name="Papp V."/>
            <person name="Albert L."/>
            <person name="Andreopoulos W."/>
            <person name="Angelini C."/>
            <person name="Antonin V."/>
            <person name="Barry K.W."/>
            <person name="Bougher N.L."/>
            <person name="Buchanan P."/>
            <person name="Buyck B."/>
            <person name="Bense V."/>
            <person name="Catcheside P."/>
            <person name="Chovatia M."/>
            <person name="Cooper J."/>
            <person name="Damon W."/>
            <person name="Desjardin D."/>
            <person name="Finy P."/>
            <person name="Geml J."/>
            <person name="Haridas S."/>
            <person name="Hughes K."/>
            <person name="Justo A."/>
            <person name="Karasinski D."/>
            <person name="Kautmanova I."/>
            <person name="Kiss B."/>
            <person name="Kocsube S."/>
            <person name="Kotiranta H."/>
            <person name="LaButti K.M."/>
            <person name="Lechner B.E."/>
            <person name="Liimatainen K."/>
            <person name="Lipzen A."/>
            <person name="Lukacs Z."/>
            <person name="Mihaltcheva S."/>
            <person name="Morgado L.N."/>
            <person name="Niskanen T."/>
            <person name="Noordeloos M.E."/>
            <person name="Ohm R.A."/>
            <person name="Ortiz-Santana B."/>
            <person name="Ovrebo C."/>
            <person name="Racz N."/>
            <person name="Riley R."/>
            <person name="Savchenko A."/>
            <person name="Shiryaev A."/>
            <person name="Soop K."/>
            <person name="Spirin V."/>
            <person name="Szebenyi C."/>
            <person name="Tomsovsky M."/>
            <person name="Tulloss R.E."/>
            <person name="Uehling J."/>
            <person name="Grigoriev I.V."/>
            <person name="Vagvolgyi C."/>
            <person name="Papp T."/>
            <person name="Martin F.M."/>
            <person name="Miettinen O."/>
            <person name="Hibbett D.S."/>
            <person name="Nagy L.G."/>
        </authorList>
    </citation>
    <scope>NUCLEOTIDE SEQUENCE [LARGE SCALE GENOMIC DNA]</scope>
    <source>
        <strain evidence="1 2">NL-1719</strain>
    </source>
</reference>
<gene>
    <name evidence="1" type="ORF">BDN72DRAFT_785882</name>
</gene>
<sequence>MAPDLAEKPYPVHRYTLDFYLLLLLVVLPLWSLVPLSWGFVLFSVYTGSYWQHSWTRCAFVLAALCEVVFSAYYYYLSCRQAAPSPLGPGKQHEIKLAYTRLLKTGLADLPEDGHDEESMNGPRAGSPAEPIVHLDQDDPRAIDFRHCLRTWFFKAPWSSIRLAEFRKWLYWAMFNADLPPTDQIPHSYRTALDEALDLLQKRCGITLEEGSNPETEFIRLSRDPLKTSFRPLLLYVLVYCVNRYLRRTFRHKYNLRYTLHNGLECLIRIPENWTVSTGARPLVFIHGLGLGLLQYTLPLSQLITSFPTRPILILLQPQISQDFFHPQYLKPIPRDEMTDSLASLLIDLGWVDKLKQDSPDSDDDDAPPNKGVTMLSHSNGSVTHAWMLKSHPRMITHSCFVDPVTFCLWEGDVCYNFVYKPCRTGIELIMRYFVSTELGVANCLQRHFDWASSSLFFEEIPNARDPARALFLLGGKDDILHAERVKRYLTSHGVREGLWYDPEARHGQALMTGTPGFQHIKNWLASH</sequence>
<dbReference type="EMBL" id="ML208261">
    <property type="protein sequence ID" value="TFK75836.1"/>
    <property type="molecule type" value="Genomic_DNA"/>
</dbReference>
<keyword evidence="2" id="KW-1185">Reference proteome</keyword>
<accession>A0ACD3BD22</accession>